<evidence type="ECO:0000256" key="5">
    <source>
        <dbReference type="RuleBase" id="RU363041"/>
    </source>
</evidence>
<dbReference type="PANTHER" id="PTHR43701">
    <property type="entry name" value="MEMBRANE TRANSPORTER PROTEIN MJ0441-RELATED"/>
    <property type="match status" value="1"/>
</dbReference>
<keyword evidence="3 5" id="KW-1133">Transmembrane helix</keyword>
<keyword evidence="2 5" id="KW-0812">Transmembrane</keyword>
<protein>
    <recommendedName>
        <fullName evidence="5">Probable membrane transporter protein</fullName>
    </recommendedName>
</protein>
<evidence type="ECO:0000256" key="4">
    <source>
        <dbReference type="ARBA" id="ARBA00023136"/>
    </source>
</evidence>
<sequence length="305" mass="32135">MRQTTVRRVLLVIAVMAAAALLGGCSYVRPDAQHDMIEGFFGVLPVVLTGVFVGLIGTLVGAGGGFILVPILLIAYGFTPQHAIGTSTAVVFLNALSGTFSYMSQERIDYGLGVKFSVVAVPGVVIGAIVSQSFNMVVFSVIFALLLMAVTYTLVFVDEFYLVCSKSQTEPSTRVVYDSAGETHTYSPDMAVGFGGSFLVGILSGLLGVGGGLMHVPLMNFIGIPIHIAAATSHFIIVITSFFGVMIFAGLKTIDLDYTVFLGVGTILGAYYGAKLAMAVHPELIKRVIAVLLLIVSVKLILGII</sequence>
<evidence type="ECO:0000256" key="2">
    <source>
        <dbReference type="ARBA" id="ARBA00022692"/>
    </source>
</evidence>
<evidence type="ECO:0000313" key="6">
    <source>
        <dbReference type="EMBL" id="KWT94843.1"/>
    </source>
</evidence>
<dbReference type="PROSITE" id="PS51257">
    <property type="entry name" value="PROKAR_LIPOPROTEIN"/>
    <property type="match status" value="1"/>
</dbReference>
<accession>A0ABR5SJN2</accession>
<proteinExistence type="inferred from homology"/>
<comment type="caution">
    <text evidence="6">The sequence shown here is derived from an EMBL/GenBank/DDBJ whole genome shotgun (WGS) entry which is preliminary data.</text>
</comment>
<dbReference type="Proteomes" id="UP000060487">
    <property type="component" value="Unassembled WGS sequence"/>
</dbReference>
<dbReference type="Pfam" id="PF01925">
    <property type="entry name" value="TauE"/>
    <property type="match status" value="1"/>
</dbReference>
<feature type="transmembrane region" description="Helical" evidence="5">
    <location>
        <begin position="194"/>
        <end position="216"/>
    </location>
</feature>
<name>A0ABR5SJN2_9BACT</name>
<dbReference type="EMBL" id="LNQR01000003">
    <property type="protein sequence ID" value="KWT94843.1"/>
    <property type="molecule type" value="Genomic_DNA"/>
</dbReference>
<dbReference type="PANTHER" id="PTHR43701:SF2">
    <property type="entry name" value="MEMBRANE TRANSPORTER PROTEIN YJNA-RELATED"/>
    <property type="match status" value="1"/>
</dbReference>
<evidence type="ECO:0000313" key="7">
    <source>
        <dbReference type="Proteomes" id="UP000060487"/>
    </source>
</evidence>
<feature type="transmembrane region" description="Helical" evidence="5">
    <location>
        <begin position="256"/>
        <end position="272"/>
    </location>
</feature>
<comment type="similarity">
    <text evidence="5">Belongs to the 4-toluene sulfonate uptake permease (TSUP) (TC 2.A.102) family.</text>
</comment>
<evidence type="ECO:0000256" key="3">
    <source>
        <dbReference type="ARBA" id="ARBA00022989"/>
    </source>
</evidence>
<feature type="transmembrane region" description="Helical" evidence="5">
    <location>
        <begin position="46"/>
        <end position="76"/>
    </location>
</feature>
<dbReference type="RefSeq" id="WP_085050668.1">
    <property type="nucleotide sequence ID" value="NZ_LNQR01000003.1"/>
</dbReference>
<dbReference type="InterPro" id="IPR002781">
    <property type="entry name" value="TM_pro_TauE-like"/>
</dbReference>
<keyword evidence="7" id="KW-1185">Reference proteome</keyword>
<dbReference type="InterPro" id="IPR051598">
    <property type="entry name" value="TSUP/Inactive_protease-like"/>
</dbReference>
<gene>
    <name evidence="6" type="primary">mamO</name>
    <name evidence="6" type="ORF">ASN18_0132</name>
</gene>
<evidence type="ECO:0000256" key="1">
    <source>
        <dbReference type="ARBA" id="ARBA00004141"/>
    </source>
</evidence>
<reference evidence="6 7" key="1">
    <citation type="submission" date="2015-11" db="EMBL/GenBank/DDBJ databases">
        <authorList>
            <person name="Lin W."/>
        </authorList>
    </citation>
    <scope>NUCLEOTIDE SEQUENCE [LARGE SCALE GENOMIC DNA]</scope>
    <source>
        <strain evidence="6 7">HCH-1</strain>
    </source>
</reference>
<feature type="transmembrane region" description="Helical" evidence="5">
    <location>
        <begin position="284"/>
        <end position="304"/>
    </location>
</feature>
<feature type="transmembrane region" description="Helical" evidence="5">
    <location>
        <begin position="228"/>
        <end position="250"/>
    </location>
</feature>
<keyword evidence="5" id="KW-1003">Cell membrane</keyword>
<feature type="transmembrane region" description="Helical" evidence="5">
    <location>
        <begin position="110"/>
        <end position="130"/>
    </location>
</feature>
<feature type="transmembrane region" description="Helical" evidence="5">
    <location>
        <begin position="137"/>
        <end position="157"/>
    </location>
</feature>
<comment type="subcellular location">
    <subcellularLocation>
        <location evidence="5">Cell membrane</location>
        <topology evidence="5">Multi-pass membrane protein</topology>
    </subcellularLocation>
    <subcellularLocation>
        <location evidence="1">Membrane</location>
        <topology evidence="1">Multi-pass membrane protein</topology>
    </subcellularLocation>
</comment>
<keyword evidence="4 5" id="KW-0472">Membrane</keyword>
<organism evidence="6 7">
    <name type="scientific">Candidatus Magnetominusculus xianensis</name>
    <dbReference type="NCBI Taxonomy" id="1748249"/>
    <lineage>
        <taxon>Bacteria</taxon>
        <taxon>Pseudomonadati</taxon>
        <taxon>Nitrospirota</taxon>
        <taxon>Nitrospiria</taxon>
        <taxon>Nitrospirales</taxon>
        <taxon>Nitrospiraceae</taxon>
        <taxon>Candidatus Magnetominusculus</taxon>
    </lineage>
</organism>